<name>A0ABT8PTX7_9ENTR</name>
<evidence type="ECO:0000313" key="2">
    <source>
        <dbReference type="Proteomes" id="UP001174867"/>
    </source>
</evidence>
<dbReference type="SUPFAM" id="SSF52540">
    <property type="entry name" value="P-loop containing nucleoside triphosphate hydrolases"/>
    <property type="match status" value="1"/>
</dbReference>
<organism evidence="1 2">
    <name type="scientific">Citrobacter enshiensis</name>
    <dbReference type="NCBI Taxonomy" id="2971264"/>
    <lineage>
        <taxon>Bacteria</taxon>
        <taxon>Pseudomonadati</taxon>
        <taxon>Pseudomonadota</taxon>
        <taxon>Gammaproteobacteria</taxon>
        <taxon>Enterobacterales</taxon>
        <taxon>Enterobacteriaceae</taxon>
        <taxon>Citrobacter</taxon>
    </lineage>
</organism>
<comment type="caution">
    <text evidence="1">The sequence shown here is derived from an EMBL/GenBank/DDBJ whole genome shotgun (WGS) entry which is preliminary data.</text>
</comment>
<keyword evidence="2" id="KW-1185">Reference proteome</keyword>
<dbReference type="InterPro" id="IPR027417">
    <property type="entry name" value="P-loop_NTPase"/>
</dbReference>
<dbReference type="RefSeq" id="WP_276292158.1">
    <property type="nucleotide sequence ID" value="NZ_CP119862.1"/>
</dbReference>
<dbReference type="Proteomes" id="UP001174867">
    <property type="component" value="Unassembled WGS sequence"/>
</dbReference>
<sequence length="247" mass="27502">MSQYTIPTINPPFVRVIAIVGCDGSGKSTLATSLVNHLASHMPTKLLYLGQSSGRIGEWIEHLPLIGASFGRYLRAKATRVHESPSAPPGNMTALVIFLLSCWRAYKFRKMLTQSRQGTLFIVDRYPQVEVPGFRFDGPQLAKNPGGNRWVRFLRANEIKLYQWMASWLPLLLIRLDIDEQTAFSRKPDHQLSVLHEKVAVTPQLAFNGAPILELDGRGAADNILAESLRAIQTVLGDPRIGFAIPF</sequence>
<evidence type="ECO:0000313" key="1">
    <source>
        <dbReference type="EMBL" id="MDN8599789.1"/>
    </source>
</evidence>
<evidence type="ECO:0008006" key="3">
    <source>
        <dbReference type="Google" id="ProtNLM"/>
    </source>
</evidence>
<dbReference type="EMBL" id="JAUJYW010000004">
    <property type="protein sequence ID" value="MDN8599789.1"/>
    <property type="molecule type" value="Genomic_DNA"/>
</dbReference>
<proteinExistence type="predicted"/>
<accession>A0ABT8PTX7</accession>
<dbReference type="Gene3D" id="3.40.50.300">
    <property type="entry name" value="P-loop containing nucleotide triphosphate hydrolases"/>
    <property type="match status" value="1"/>
</dbReference>
<reference evidence="1 2" key="1">
    <citation type="submission" date="2023-07" db="EMBL/GenBank/DDBJ databases">
        <title>Citrobacter selenititolerans sp. nov., isolated from seleniferous soil.</title>
        <authorList>
            <person name="Zhang S."/>
            <person name="Li K."/>
            <person name="Peng J."/>
            <person name="Wang H."/>
            <person name="Sun J."/>
            <person name="Guo Y."/>
        </authorList>
    </citation>
    <scope>NUCLEOTIDE SEQUENCE [LARGE SCALE GENOMIC DNA]</scope>
    <source>
        <strain evidence="1 2">S2-9</strain>
    </source>
</reference>
<gene>
    <name evidence="1" type="ORF">Q0A17_10255</name>
</gene>
<protein>
    <recommendedName>
        <fullName evidence="3">Thymidylate kinase</fullName>
    </recommendedName>
</protein>